<name>A0ABD1XN63_9MARC</name>
<feature type="compositionally biased region" description="Basic and acidic residues" evidence="1">
    <location>
        <begin position="75"/>
        <end position="89"/>
    </location>
</feature>
<dbReference type="EMBL" id="JBHFFA010000008">
    <property type="protein sequence ID" value="KAL2610382.1"/>
    <property type="molecule type" value="Genomic_DNA"/>
</dbReference>
<keyword evidence="2" id="KW-0472">Membrane</keyword>
<sequence>MALSSQNSVSPSLRLSEDSSERTYSLYPDSSVNAGGGEFLEHQGSRQHDSGSDIEIDVDTADNRREEGNQSTNVREIREESNYGDDDKGGSGLETESVDYADGEFENMRESVRDGSVSPSYSSLRVEPDLEDSHSHLRLEEIFEGDGSATESEMDLANLSEPFAVSELELIERALQSLQNNHKSVRSEFSASANGEVEDIAVDERGPPSPDYRADANGVSRLLIKIQAVRDQKRDALVTRRRDNNRSPRPRSISTTGDQDVDFGDMRQLIQAASSAAFSAAKSAEIMVRSMDRNSQAIEELCKTLVGSTSSGGNSLTQKECAGGVEDNNEDATRDLIKLQDSELDIELRQAELTKKLQRQHTITHWVLGFMIISSFAWRFGVVKFVKRVNSAVSNPFQGITDYIDYVRGNGGDDKREAKQEKKLTLPSILPPGDSDGDKDGELPFNLGKILPNTGTETEVHSEQRKRR</sequence>
<dbReference type="Proteomes" id="UP001605036">
    <property type="component" value="Unassembled WGS sequence"/>
</dbReference>
<feature type="compositionally biased region" description="Basic and acidic residues" evidence="1">
    <location>
        <begin position="39"/>
        <end position="51"/>
    </location>
</feature>
<feature type="region of interest" description="Disordered" evidence="1">
    <location>
        <begin position="1"/>
        <end position="129"/>
    </location>
</feature>
<keyword evidence="2" id="KW-0812">Transmembrane</keyword>
<accession>A0ABD1XN63</accession>
<dbReference type="PANTHER" id="PTHR35280:SF1">
    <property type="entry name" value="F17L21.9"/>
    <property type="match status" value="1"/>
</dbReference>
<evidence type="ECO:0000313" key="4">
    <source>
        <dbReference type="Proteomes" id="UP001605036"/>
    </source>
</evidence>
<dbReference type="PANTHER" id="PTHR35280">
    <property type="entry name" value="F17L21.9"/>
    <property type="match status" value="1"/>
</dbReference>
<feature type="transmembrane region" description="Helical" evidence="2">
    <location>
        <begin position="363"/>
        <end position="382"/>
    </location>
</feature>
<feature type="compositionally biased region" description="Basic and acidic residues" evidence="1">
    <location>
        <begin position="412"/>
        <end position="424"/>
    </location>
</feature>
<comment type="caution">
    <text evidence="3">The sequence shown here is derived from an EMBL/GenBank/DDBJ whole genome shotgun (WGS) entry which is preliminary data.</text>
</comment>
<evidence type="ECO:0000256" key="1">
    <source>
        <dbReference type="SAM" id="MobiDB-lite"/>
    </source>
</evidence>
<feature type="compositionally biased region" description="Polar residues" evidence="1">
    <location>
        <begin position="1"/>
        <end position="13"/>
    </location>
</feature>
<keyword evidence="4" id="KW-1185">Reference proteome</keyword>
<proteinExistence type="predicted"/>
<evidence type="ECO:0000313" key="3">
    <source>
        <dbReference type="EMBL" id="KAL2610382.1"/>
    </source>
</evidence>
<evidence type="ECO:0000256" key="2">
    <source>
        <dbReference type="SAM" id="Phobius"/>
    </source>
</evidence>
<organism evidence="3 4">
    <name type="scientific">Riccia fluitans</name>
    <dbReference type="NCBI Taxonomy" id="41844"/>
    <lineage>
        <taxon>Eukaryota</taxon>
        <taxon>Viridiplantae</taxon>
        <taxon>Streptophyta</taxon>
        <taxon>Embryophyta</taxon>
        <taxon>Marchantiophyta</taxon>
        <taxon>Marchantiopsida</taxon>
        <taxon>Marchantiidae</taxon>
        <taxon>Marchantiales</taxon>
        <taxon>Ricciaceae</taxon>
        <taxon>Riccia</taxon>
    </lineage>
</organism>
<gene>
    <name evidence="3" type="ORF">R1flu_028955</name>
</gene>
<feature type="region of interest" description="Disordered" evidence="1">
    <location>
        <begin position="234"/>
        <end position="261"/>
    </location>
</feature>
<reference evidence="3 4" key="1">
    <citation type="submission" date="2024-09" db="EMBL/GenBank/DDBJ databases">
        <title>Chromosome-scale assembly of Riccia fluitans.</title>
        <authorList>
            <person name="Paukszto L."/>
            <person name="Sawicki J."/>
            <person name="Karawczyk K."/>
            <person name="Piernik-Szablinska J."/>
            <person name="Szczecinska M."/>
            <person name="Mazdziarz M."/>
        </authorList>
    </citation>
    <scope>NUCLEOTIDE SEQUENCE [LARGE SCALE GENOMIC DNA]</scope>
    <source>
        <strain evidence="3">Rf_01</strain>
        <tissue evidence="3">Aerial parts of the thallus</tissue>
    </source>
</reference>
<feature type="compositionally biased region" description="Acidic residues" evidence="1">
    <location>
        <begin position="96"/>
        <end position="105"/>
    </location>
</feature>
<keyword evidence="2" id="KW-1133">Transmembrane helix</keyword>
<protein>
    <submittedName>
        <fullName evidence="3">Uncharacterized protein</fullName>
    </submittedName>
</protein>
<dbReference type="AlphaFoldDB" id="A0ABD1XN63"/>
<feature type="compositionally biased region" description="Basic and acidic residues" evidence="1">
    <location>
        <begin position="458"/>
        <end position="468"/>
    </location>
</feature>
<feature type="compositionally biased region" description="Basic and acidic residues" evidence="1">
    <location>
        <begin position="234"/>
        <end position="246"/>
    </location>
</feature>
<feature type="region of interest" description="Disordered" evidence="1">
    <location>
        <begin position="412"/>
        <end position="468"/>
    </location>
</feature>